<dbReference type="EMBL" id="BGPR01000156">
    <property type="protein sequence ID" value="GBM00370.1"/>
    <property type="molecule type" value="Genomic_DNA"/>
</dbReference>
<dbReference type="Proteomes" id="UP000499080">
    <property type="component" value="Unassembled WGS sequence"/>
</dbReference>
<proteinExistence type="predicted"/>
<evidence type="ECO:0000313" key="1">
    <source>
        <dbReference type="EMBL" id="GBM00370.1"/>
    </source>
</evidence>
<reference evidence="1 2" key="1">
    <citation type="journal article" date="2019" name="Sci. Rep.">
        <title>Orb-weaving spider Araneus ventricosus genome elucidates the spidroin gene catalogue.</title>
        <authorList>
            <person name="Kono N."/>
            <person name="Nakamura H."/>
            <person name="Ohtoshi R."/>
            <person name="Moran D.A.P."/>
            <person name="Shinohara A."/>
            <person name="Yoshida Y."/>
            <person name="Fujiwara M."/>
            <person name="Mori M."/>
            <person name="Tomita M."/>
            <person name="Arakawa K."/>
        </authorList>
    </citation>
    <scope>NUCLEOTIDE SEQUENCE [LARGE SCALE GENOMIC DNA]</scope>
</reference>
<evidence type="ECO:0000313" key="2">
    <source>
        <dbReference type="Proteomes" id="UP000499080"/>
    </source>
</evidence>
<dbReference type="AlphaFoldDB" id="A0A4Y2C878"/>
<organism evidence="1 2">
    <name type="scientific">Araneus ventricosus</name>
    <name type="common">Orbweaver spider</name>
    <name type="synonym">Epeira ventricosa</name>
    <dbReference type="NCBI Taxonomy" id="182803"/>
    <lineage>
        <taxon>Eukaryota</taxon>
        <taxon>Metazoa</taxon>
        <taxon>Ecdysozoa</taxon>
        <taxon>Arthropoda</taxon>
        <taxon>Chelicerata</taxon>
        <taxon>Arachnida</taxon>
        <taxon>Araneae</taxon>
        <taxon>Araneomorphae</taxon>
        <taxon>Entelegynae</taxon>
        <taxon>Araneoidea</taxon>
        <taxon>Araneidae</taxon>
        <taxon>Araneus</taxon>
    </lineage>
</organism>
<comment type="caution">
    <text evidence="1">The sequence shown here is derived from an EMBL/GenBank/DDBJ whole genome shotgun (WGS) entry which is preliminary data.</text>
</comment>
<accession>A0A4Y2C878</accession>
<name>A0A4Y2C878_ARAVE</name>
<protein>
    <submittedName>
        <fullName evidence="1">Uncharacterized protein</fullName>
    </submittedName>
</protein>
<sequence>MFAVRTYDIINRNCTHGLKQRTCCQNDIPIDVAVIYTEHADQFWNKNNSSPNEPSCTTYRVRLNGVLLVTGTWRHQKVRRESDCKLNLDSRKIYKTTVVVSIMHASTPG</sequence>
<keyword evidence="2" id="KW-1185">Reference proteome</keyword>
<gene>
    <name evidence="1" type="ORF">AVEN_179188_1</name>
</gene>